<evidence type="ECO:0000256" key="2">
    <source>
        <dbReference type="SAM" id="MobiDB-lite"/>
    </source>
</evidence>
<dbReference type="AlphaFoldDB" id="A0A8J5MS91"/>
<dbReference type="Proteomes" id="UP000747542">
    <property type="component" value="Unassembled WGS sequence"/>
</dbReference>
<dbReference type="EMBL" id="JAHLQT010028947">
    <property type="protein sequence ID" value="KAG7161617.1"/>
    <property type="molecule type" value="Genomic_DNA"/>
</dbReference>
<proteinExistence type="predicted"/>
<gene>
    <name evidence="5" type="ORF">Hamer_G014184</name>
</gene>
<dbReference type="InterPro" id="IPR007084">
    <property type="entry name" value="BRICHOS_dom"/>
</dbReference>
<keyword evidence="3" id="KW-0732">Signal</keyword>
<evidence type="ECO:0000259" key="4">
    <source>
        <dbReference type="PROSITE" id="PS50869"/>
    </source>
</evidence>
<feature type="compositionally biased region" description="Acidic residues" evidence="2">
    <location>
        <begin position="149"/>
        <end position="161"/>
    </location>
</feature>
<name>A0A8J5MS91_HOMAM</name>
<dbReference type="PROSITE" id="PS50869">
    <property type="entry name" value="BRICHOS"/>
    <property type="match status" value="1"/>
</dbReference>
<comment type="caution">
    <text evidence="5">The sequence shown here is derived from an EMBL/GenBank/DDBJ whole genome shotgun (WGS) entry which is preliminary data.</text>
</comment>
<reference evidence="5" key="1">
    <citation type="journal article" date="2021" name="Sci. Adv.">
        <title>The American lobster genome reveals insights on longevity, neural, and immune adaptations.</title>
        <authorList>
            <person name="Polinski J.M."/>
            <person name="Zimin A.V."/>
            <person name="Clark K.F."/>
            <person name="Kohn A.B."/>
            <person name="Sadowski N."/>
            <person name="Timp W."/>
            <person name="Ptitsyn A."/>
            <person name="Khanna P."/>
            <person name="Romanova D.Y."/>
            <person name="Williams P."/>
            <person name="Greenwood S.J."/>
            <person name="Moroz L.L."/>
            <person name="Walt D.R."/>
            <person name="Bodnar A.G."/>
        </authorList>
    </citation>
    <scope>NUCLEOTIDE SEQUENCE</scope>
    <source>
        <strain evidence="5">GMGI-L3</strain>
    </source>
</reference>
<evidence type="ECO:0000313" key="6">
    <source>
        <dbReference type="Proteomes" id="UP000747542"/>
    </source>
</evidence>
<keyword evidence="1" id="KW-1015">Disulfide bond</keyword>
<organism evidence="5 6">
    <name type="scientific">Homarus americanus</name>
    <name type="common">American lobster</name>
    <dbReference type="NCBI Taxonomy" id="6706"/>
    <lineage>
        <taxon>Eukaryota</taxon>
        <taxon>Metazoa</taxon>
        <taxon>Ecdysozoa</taxon>
        <taxon>Arthropoda</taxon>
        <taxon>Crustacea</taxon>
        <taxon>Multicrustacea</taxon>
        <taxon>Malacostraca</taxon>
        <taxon>Eumalacostraca</taxon>
        <taxon>Eucarida</taxon>
        <taxon>Decapoda</taxon>
        <taxon>Pleocyemata</taxon>
        <taxon>Astacidea</taxon>
        <taxon>Nephropoidea</taxon>
        <taxon>Nephropidae</taxon>
        <taxon>Homarus</taxon>
    </lineage>
</organism>
<protein>
    <submittedName>
        <fullName evidence="5">Putative BRICHOS domain-containing protein 1</fullName>
    </submittedName>
</protein>
<feature type="chain" id="PRO_5035147996" evidence="3">
    <location>
        <begin position="19"/>
        <end position="204"/>
    </location>
</feature>
<feature type="domain" description="BRICHOS" evidence="4">
    <location>
        <begin position="53"/>
        <end position="140"/>
    </location>
</feature>
<dbReference type="OrthoDB" id="6352163at2759"/>
<dbReference type="Pfam" id="PF04089">
    <property type="entry name" value="BRICHOS"/>
    <property type="match status" value="1"/>
</dbReference>
<evidence type="ECO:0000256" key="3">
    <source>
        <dbReference type="SAM" id="SignalP"/>
    </source>
</evidence>
<evidence type="ECO:0000313" key="5">
    <source>
        <dbReference type="EMBL" id="KAG7161617.1"/>
    </source>
</evidence>
<sequence length="204" mass="23299">MMLWLLLSCVLGLSITAAHDYRMCYSIGQGDTLCLPVMINMEAQTIKYNVSANDVFEEVSTLEDYKHGIAVSRVEAEERCYVRRLVVSMEEAVSFLKSHENETQTINSTIDTESIPINDPNYLIGETLTNFCGDFPVYIMKKKPQKGEEGEEEDEENEMEEEDRKRQVSVTFTKCILCVIFLKCWTTVITVPTGSTIIFPWFFG</sequence>
<dbReference type="PANTHER" id="PTHR16483">
    <property type="entry name" value="GASTROKINE 1"/>
    <property type="match status" value="1"/>
</dbReference>
<accession>A0A8J5MS91</accession>
<evidence type="ECO:0000256" key="1">
    <source>
        <dbReference type="ARBA" id="ARBA00023157"/>
    </source>
</evidence>
<feature type="region of interest" description="Disordered" evidence="2">
    <location>
        <begin position="143"/>
        <end position="164"/>
    </location>
</feature>
<keyword evidence="6" id="KW-1185">Reference proteome</keyword>
<dbReference type="InterPro" id="IPR051772">
    <property type="entry name" value="Gastrokine"/>
</dbReference>
<feature type="signal peptide" evidence="3">
    <location>
        <begin position="1"/>
        <end position="18"/>
    </location>
</feature>